<dbReference type="CDD" id="cd00070">
    <property type="entry name" value="GLECT"/>
    <property type="match status" value="1"/>
</dbReference>
<dbReference type="Ensembl" id="ENSSFAT00005009134.1">
    <property type="protein sequence ID" value="ENSSFAP00005008711.1"/>
    <property type="gene ID" value="ENSSFAG00005005056.1"/>
</dbReference>
<dbReference type="SMART" id="SM00276">
    <property type="entry name" value="GLECT"/>
    <property type="match status" value="1"/>
</dbReference>
<evidence type="ECO:0000256" key="2">
    <source>
        <dbReference type="RuleBase" id="RU102079"/>
    </source>
</evidence>
<reference evidence="4" key="3">
    <citation type="submission" date="2025-09" db="UniProtKB">
        <authorList>
            <consortium name="Ensembl"/>
        </authorList>
    </citation>
    <scope>IDENTIFICATION</scope>
</reference>
<dbReference type="Pfam" id="PF00337">
    <property type="entry name" value="Gal-bind_lectin"/>
    <property type="match status" value="1"/>
</dbReference>
<keyword evidence="1 2" id="KW-0430">Lectin</keyword>
<dbReference type="SUPFAM" id="SSF49899">
    <property type="entry name" value="Concanavalin A-like lectins/glucanases"/>
    <property type="match status" value="1"/>
</dbReference>
<evidence type="ECO:0000259" key="3">
    <source>
        <dbReference type="PROSITE" id="PS51304"/>
    </source>
</evidence>
<reference evidence="4" key="1">
    <citation type="submission" date="2019-06" db="EMBL/GenBank/DDBJ databases">
        <authorList>
            <consortium name="Wellcome Sanger Institute Data Sharing"/>
        </authorList>
    </citation>
    <scope>NUCLEOTIDE SEQUENCE [LARGE SCALE GENOMIC DNA]</scope>
</reference>
<evidence type="ECO:0000313" key="4">
    <source>
        <dbReference type="Ensembl" id="ENSSFAP00005008711.1"/>
    </source>
</evidence>
<protein>
    <recommendedName>
        <fullName evidence="2">Galectin</fullName>
    </recommendedName>
</protein>
<dbReference type="PANTHER" id="PTHR11346">
    <property type="entry name" value="GALECTIN"/>
    <property type="match status" value="1"/>
</dbReference>
<sequence length="143" mass="16244">CVARHPTNRIFKFADETTVIGLISDNNEVFNINIGTDKFTNIGLHFSPRFDYGGDHNRVVCNTFQDGNWGEEVKWGSFPFCQGQEFKVIIDFTPTEFVVTLSDDSVINFPNRFNAKEYSAMNLLGKVRFTSLQIKQIPILPCA</sequence>
<dbReference type="SMART" id="SM00908">
    <property type="entry name" value="Gal-bind_lectin"/>
    <property type="match status" value="1"/>
</dbReference>
<dbReference type="Proteomes" id="UP000472267">
    <property type="component" value="Chromosome 4"/>
</dbReference>
<reference evidence="4" key="2">
    <citation type="submission" date="2025-08" db="UniProtKB">
        <authorList>
            <consortium name="Ensembl"/>
        </authorList>
    </citation>
    <scope>IDENTIFICATION</scope>
</reference>
<dbReference type="InterPro" id="IPR001079">
    <property type="entry name" value="Galectin_CRD"/>
</dbReference>
<keyword evidence="5" id="KW-1185">Reference proteome</keyword>
<dbReference type="InParanoid" id="A0A672FP16"/>
<dbReference type="PROSITE" id="PS51304">
    <property type="entry name" value="GALECTIN"/>
    <property type="match status" value="1"/>
</dbReference>
<organism evidence="4 5">
    <name type="scientific">Salarias fasciatus</name>
    <name type="common">Jewelled blenny</name>
    <name type="synonym">Blennius fasciatus</name>
    <dbReference type="NCBI Taxonomy" id="181472"/>
    <lineage>
        <taxon>Eukaryota</taxon>
        <taxon>Metazoa</taxon>
        <taxon>Chordata</taxon>
        <taxon>Craniata</taxon>
        <taxon>Vertebrata</taxon>
        <taxon>Euteleostomi</taxon>
        <taxon>Actinopterygii</taxon>
        <taxon>Neopterygii</taxon>
        <taxon>Teleostei</taxon>
        <taxon>Neoteleostei</taxon>
        <taxon>Acanthomorphata</taxon>
        <taxon>Ovalentaria</taxon>
        <taxon>Blenniimorphae</taxon>
        <taxon>Blenniiformes</taxon>
        <taxon>Blennioidei</taxon>
        <taxon>Blenniidae</taxon>
        <taxon>Salariinae</taxon>
        <taxon>Salarias</taxon>
    </lineage>
</organism>
<dbReference type="InterPro" id="IPR044156">
    <property type="entry name" value="Galectin-like"/>
</dbReference>
<dbReference type="GO" id="GO:0030246">
    <property type="term" value="F:carbohydrate binding"/>
    <property type="evidence" value="ECO:0007669"/>
    <property type="project" value="UniProtKB-UniRule"/>
</dbReference>
<dbReference type="Gene3D" id="2.60.120.200">
    <property type="match status" value="1"/>
</dbReference>
<dbReference type="GO" id="GO:0043236">
    <property type="term" value="F:laminin binding"/>
    <property type="evidence" value="ECO:0007669"/>
    <property type="project" value="TreeGrafter"/>
</dbReference>
<dbReference type="GO" id="GO:0016936">
    <property type="term" value="F:galactoside binding"/>
    <property type="evidence" value="ECO:0007669"/>
    <property type="project" value="TreeGrafter"/>
</dbReference>
<evidence type="ECO:0000256" key="1">
    <source>
        <dbReference type="ARBA" id="ARBA00022734"/>
    </source>
</evidence>
<dbReference type="OMA" id="MEIFIAF"/>
<feature type="domain" description="Galectin" evidence="3">
    <location>
        <begin position="3"/>
        <end position="135"/>
    </location>
</feature>
<dbReference type="AlphaFoldDB" id="A0A672FP16"/>
<accession>A0A672FP16</accession>
<name>A0A672FP16_SALFA</name>
<evidence type="ECO:0000313" key="5">
    <source>
        <dbReference type="Proteomes" id="UP000472267"/>
    </source>
</evidence>
<dbReference type="InterPro" id="IPR013320">
    <property type="entry name" value="ConA-like_dom_sf"/>
</dbReference>
<dbReference type="PANTHER" id="PTHR11346:SF112">
    <property type="entry name" value="GALECTIN"/>
    <property type="match status" value="1"/>
</dbReference>
<proteinExistence type="predicted"/>
<dbReference type="GO" id="GO:0005615">
    <property type="term" value="C:extracellular space"/>
    <property type="evidence" value="ECO:0007669"/>
    <property type="project" value="TreeGrafter"/>
</dbReference>